<dbReference type="InterPro" id="IPR003137">
    <property type="entry name" value="PA_domain"/>
</dbReference>
<feature type="domain" description="Peptidase M28" evidence="5">
    <location>
        <begin position="409"/>
        <end position="599"/>
    </location>
</feature>
<dbReference type="SUPFAM" id="SSF52025">
    <property type="entry name" value="PA domain"/>
    <property type="match status" value="1"/>
</dbReference>
<dbReference type="CDD" id="cd08022">
    <property type="entry name" value="M28_PSMA_like"/>
    <property type="match status" value="1"/>
</dbReference>
<reference evidence="6 7" key="1">
    <citation type="submission" date="2017-04" db="EMBL/GenBank/DDBJ databases">
        <title>Draft genome sequence of Tuber borchii Vittad., a whitish edible truffle.</title>
        <authorList>
            <consortium name="DOE Joint Genome Institute"/>
            <person name="Murat C."/>
            <person name="Kuo A."/>
            <person name="Barry K.W."/>
            <person name="Clum A."/>
            <person name="Dockter R.B."/>
            <person name="Fauchery L."/>
            <person name="Iotti M."/>
            <person name="Kohler A."/>
            <person name="Labutti K."/>
            <person name="Lindquist E.A."/>
            <person name="Lipzen A."/>
            <person name="Ohm R.A."/>
            <person name="Wang M."/>
            <person name="Grigoriev I.V."/>
            <person name="Zambonelli A."/>
            <person name="Martin F.M."/>
        </authorList>
    </citation>
    <scope>NUCLEOTIDE SEQUENCE [LARGE SCALE GENOMIC DNA]</scope>
    <source>
        <strain evidence="6 7">Tbo3840</strain>
    </source>
</reference>
<name>A0A2T6ZQD0_TUBBO</name>
<dbReference type="InterPro" id="IPR046450">
    <property type="entry name" value="PA_dom_sf"/>
</dbReference>
<evidence type="ECO:0000256" key="1">
    <source>
        <dbReference type="ARBA" id="ARBA00005634"/>
    </source>
</evidence>
<sequence length="775" mass="84811">MTKVVAVPMKSKFGGVNHEENFEDTTKPKQPLKRKLFKTKWFPILLVALGYFVWLAVDYFHHRYPQSQSRIQLPGKHQNDDYPFIPCSEKIGPPPTHRRPVPGRPGLTLAEQETIITESISNTTISQWSYYYTHGKHLAGTNKSTAEWTRDKWIEYGIPSHLAEYEVYLNYPVSHSLSLAIDGEEEFVAGLEEDVLPEDPTTGAKDRVPTFHGYSKSGRVEAEYVYVGMGGKRDYQRLVDLGVDLKGKIALAKYGGAFRGLKVKYAQEQGMIGVLMYSDPGDDGDITEGNGYAAYPAGPARNPSSVQRGSAAFLATMAGDPTTPGYPSKPGAERRDPSEFIPSIPSLPLSFKDALPFLQALDGYGLTAAEVDRSGWTGGLNVSYSVGPRPGAVINLSNEVDYTYAPIWNTIGIINGTIEDEVIVIGNHRDAWIVGGASDPSSGTAVLIELSKAFGELLEQGWKPKRTIILASWDAEEYGLIGSTEWVEEFATWAVPNMVAYVNVDVAVSGPHFHLAVTPELFSLVEGTIKDVPSPKAPGKSIYDEWVADRGPSRVRVPGTGSDFTAFVHTSGIAIIDLSFKRGPNDPVYHYHSNYDSYAWMTRWGDPYFAYHSTMAQIAAKTVLRISENVLLPHNVATFSTALQFFLSDLKDEITIVGITLNVSPLEAAISRFMAAAGDLMAIKEALEPGEWGGEQEAIVNERLGKFERGFIGDGLPGRVFYKHLIYAPGVETGYGATTLPGITEAVRVGDVKEATKYVGITAAAIDEVAKFLEG</sequence>
<dbReference type="SUPFAM" id="SSF53187">
    <property type="entry name" value="Zn-dependent exopeptidases"/>
    <property type="match status" value="1"/>
</dbReference>
<dbReference type="Gene3D" id="1.20.930.40">
    <property type="entry name" value="Transferrin receptor-like, dimerisation domain"/>
    <property type="match status" value="1"/>
</dbReference>
<gene>
    <name evidence="6" type="ORF">B9Z19DRAFT_1085684</name>
</gene>
<dbReference type="FunFam" id="3.50.30.30:FF:000008">
    <property type="entry name" value="Glutamate carboxypeptidase 2"/>
    <property type="match status" value="1"/>
</dbReference>
<feature type="domain" description="PA" evidence="3">
    <location>
        <begin position="235"/>
        <end position="296"/>
    </location>
</feature>
<evidence type="ECO:0000256" key="2">
    <source>
        <dbReference type="SAM" id="Phobius"/>
    </source>
</evidence>
<dbReference type="GO" id="GO:0004180">
    <property type="term" value="F:carboxypeptidase activity"/>
    <property type="evidence" value="ECO:0007669"/>
    <property type="project" value="TreeGrafter"/>
</dbReference>
<proteinExistence type="inferred from homology"/>
<dbReference type="CDD" id="cd02121">
    <property type="entry name" value="PA_GCPII_like"/>
    <property type="match status" value="1"/>
</dbReference>
<dbReference type="OrthoDB" id="5841748at2759"/>
<dbReference type="AlphaFoldDB" id="A0A2T6ZQD0"/>
<feature type="transmembrane region" description="Helical" evidence="2">
    <location>
        <begin position="41"/>
        <end position="60"/>
    </location>
</feature>
<dbReference type="Gene3D" id="3.40.630.10">
    <property type="entry name" value="Zn peptidases"/>
    <property type="match status" value="1"/>
</dbReference>
<evidence type="ECO:0008006" key="8">
    <source>
        <dbReference type="Google" id="ProtNLM"/>
    </source>
</evidence>
<protein>
    <recommendedName>
        <fullName evidence="8">Peptidase M28</fullName>
    </recommendedName>
</protein>
<evidence type="ECO:0000313" key="6">
    <source>
        <dbReference type="EMBL" id="PUU77700.1"/>
    </source>
</evidence>
<dbReference type="Pfam" id="PF04253">
    <property type="entry name" value="TFR_dimer"/>
    <property type="match status" value="1"/>
</dbReference>
<dbReference type="Gene3D" id="3.50.30.30">
    <property type="match status" value="1"/>
</dbReference>
<dbReference type="STRING" id="42251.A0A2T6ZQD0"/>
<organism evidence="6 7">
    <name type="scientific">Tuber borchii</name>
    <name type="common">White truffle</name>
    <dbReference type="NCBI Taxonomy" id="42251"/>
    <lineage>
        <taxon>Eukaryota</taxon>
        <taxon>Fungi</taxon>
        <taxon>Dikarya</taxon>
        <taxon>Ascomycota</taxon>
        <taxon>Pezizomycotina</taxon>
        <taxon>Pezizomycetes</taxon>
        <taxon>Pezizales</taxon>
        <taxon>Tuberaceae</taxon>
        <taxon>Tuber</taxon>
    </lineage>
</organism>
<dbReference type="EMBL" id="NESQ01000144">
    <property type="protein sequence ID" value="PUU77700.1"/>
    <property type="molecule type" value="Genomic_DNA"/>
</dbReference>
<dbReference type="Pfam" id="PF02225">
    <property type="entry name" value="PA"/>
    <property type="match status" value="1"/>
</dbReference>
<keyword evidence="2" id="KW-0812">Transmembrane</keyword>
<dbReference type="PANTHER" id="PTHR10404:SF46">
    <property type="entry name" value="VACUOLAR PROTEIN SORTING-ASSOCIATED PROTEIN 70"/>
    <property type="match status" value="1"/>
</dbReference>
<keyword evidence="2" id="KW-1133">Transmembrane helix</keyword>
<comment type="caution">
    <text evidence="6">The sequence shown here is derived from an EMBL/GenBank/DDBJ whole genome shotgun (WGS) entry which is preliminary data.</text>
</comment>
<keyword evidence="2" id="KW-0472">Membrane</keyword>
<dbReference type="FunFam" id="3.40.630.10:FF:000101">
    <property type="entry name" value="N-acetylated alpha-linked acidic dipeptidase like 1"/>
    <property type="match status" value="1"/>
</dbReference>
<dbReference type="Proteomes" id="UP000244722">
    <property type="component" value="Unassembled WGS sequence"/>
</dbReference>
<dbReference type="SUPFAM" id="SSF47672">
    <property type="entry name" value="Transferrin receptor-like dimerisation domain"/>
    <property type="match status" value="1"/>
</dbReference>
<dbReference type="Pfam" id="PF04389">
    <property type="entry name" value="Peptidase_M28"/>
    <property type="match status" value="1"/>
</dbReference>
<dbReference type="InterPro" id="IPR039373">
    <property type="entry name" value="Peptidase_M28B"/>
</dbReference>
<dbReference type="InterPro" id="IPR007484">
    <property type="entry name" value="Peptidase_M28"/>
</dbReference>
<keyword evidence="7" id="KW-1185">Reference proteome</keyword>
<accession>A0A2T6ZQD0</accession>
<dbReference type="InterPro" id="IPR036757">
    <property type="entry name" value="TFR-like_dimer_dom_sf"/>
</dbReference>
<dbReference type="InterPro" id="IPR007365">
    <property type="entry name" value="TFR-like_dimer_dom"/>
</dbReference>
<evidence type="ECO:0000259" key="5">
    <source>
        <dbReference type="Pfam" id="PF04389"/>
    </source>
</evidence>
<evidence type="ECO:0000259" key="3">
    <source>
        <dbReference type="Pfam" id="PF02225"/>
    </source>
</evidence>
<comment type="similarity">
    <text evidence="1">Belongs to the peptidase M28 family. M28B subfamily.</text>
</comment>
<evidence type="ECO:0000259" key="4">
    <source>
        <dbReference type="Pfam" id="PF04253"/>
    </source>
</evidence>
<feature type="domain" description="Transferrin receptor-like dimerisation" evidence="4">
    <location>
        <begin position="661"/>
        <end position="773"/>
    </location>
</feature>
<dbReference type="PANTHER" id="PTHR10404">
    <property type="entry name" value="N-ACETYLATED-ALPHA-LINKED ACIDIC DIPEPTIDASE"/>
    <property type="match status" value="1"/>
</dbReference>
<evidence type="ECO:0000313" key="7">
    <source>
        <dbReference type="Proteomes" id="UP000244722"/>
    </source>
</evidence>